<dbReference type="AlphaFoldDB" id="A0AA40HS43"/>
<accession>A0AA40HS43</accession>
<dbReference type="EMBL" id="JAULJE010000013">
    <property type="protein sequence ID" value="KAK1336319.1"/>
    <property type="molecule type" value="Genomic_DNA"/>
</dbReference>
<protein>
    <submittedName>
        <fullName evidence="2">Uncharacterized protein</fullName>
    </submittedName>
</protein>
<feature type="compositionally biased region" description="Basic and acidic residues" evidence="1">
    <location>
        <begin position="119"/>
        <end position="130"/>
    </location>
</feature>
<sequence length="205" mass="21353">MTSCYDMPAAGAATSTAAEPEGPGASGVAAAKVLVKYTKVASVTIEHDIKSARTDGSSSNLGLKRHLVISSAGYRIHDEDGGGPTPELIQSQSGWVGQDACYEGEGRRRRSYGAVLQPERSEDCRLRPESAKTLAGAKAEGGGQSKGLGIGCRRKTMPAARPGRLPRCPEVSAAQRPIRGQTSSHKSMAGESEDMSRLSLGSANP</sequence>
<gene>
    <name evidence="2" type="ORF">QTO34_004125</name>
</gene>
<proteinExistence type="predicted"/>
<reference evidence="2" key="1">
    <citation type="submission" date="2023-06" db="EMBL/GenBank/DDBJ databases">
        <title>Reference genome for the Northern bat (Eptesicus nilssonii), a most northern bat species.</title>
        <authorList>
            <person name="Laine V.N."/>
            <person name="Pulliainen A.T."/>
            <person name="Lilley T.M."/>
        </authorList>
    </citation>
    <scope>NUCLEOTIDE SEQUENCE</scope>
    <source>
        <strain evidence="2">BLF_Eptnil</strain>
        <tissue evidence="2">Kidney</tissue>
    </source>
</reference>
<comment type="caution">
    <text evidence="2">The sequence shown here is derived from an EMBL/GenBank/DDBJ whole genome shotgun (WGS) entry which is preliminary data.</text>
</comment>
<evidence type="ECO:0000313" key="2">
    <source>
        <dbReference type="EMBL" id="KAK1336319.1"/>
    </source>
</evidence>
<keyword evidence="3" id="KW-1185">Reference proteome</keyword>
<organism evidence="2 3">
    <name type="scientific">Cnephaeus nilssonii</name>
    <name type="common">Northern bat</name>
    <name type="synonym">Eptesicus nilssonii</name>
    <dbReference type="NCBI Taxonomy" id="3371016"/>
    <lineage>
        <taxon>Eukaryota</taxon>
        <taxon>Metazoa</taxon>
        <taxon>Chordata</taxon>
        <taxon>Craniata</taxon>
        <taxon>Vertebrata</taxon>
        <taxon>Euteleostomi</taxon>
        <taxon>Mammalia</taxon>
        <taxon>Eutheria</taxon>
        <taxon>Laurasiatheria</taxon>
        <taxon>Chiroptera</taxon>
        <taxon>Yangochiroptera</taxon>
        <taxon>Vespertilionidae</taxon>
        <taxon>Cnephaeus</taxon>
    </lineage>
</organism>
<feature type="region of interest" description="Disordered" evidence="1">
    <location>
        <begin position="1"/>
        <end position="25"/>
    </location>
</feature>
<feature type="compositionally biased region" description="Gly residues" evidence="1">
    <location>
        <begin position="139"/>
        <end position="150"/>
    </location>
</feature>
<evidence type="ECO:0000256" key="1">
    <source>
        <dbReference type="SAM" id="MobiDB-lite"/>
    </source>
</evidence>
<evidence type="ECO:0000313" key="3">
    <source>
        <dbReference type="Proteomes" id="UP001177744"/>
    </source>
</evidence>
<dbReference type="Proteomes" id="UP001177744">
    <property type="component" value="Unassembled WGS sequence"/>
</dbReference>
<name>A0AA40HS43_CNENI</name>
<feature type="region of interest" description="Disordered" evidence="1">
    <location>
        <begin position="107"/>
        <end position="205"/>
    </location>
</feature>
<feature type="compositionally biased region" description="Low complexity" evidence="1">
    <location>
        <begin position="8"/>
        <end position="22"/>
    </location>
</feature>